<dbReference type="Proteomes" id="UP001595872">
    <property type="component" value="Unassembled WGS sequence"/>
</dbReference>
<evidence type="ECO:0000256" key="1">
    <source>
        <dbReference type="ARBA" id="ARBA00023015"/>
    </source>
</evidence>
<accession>A0ABV9UBQ7</accession>
<reference evidence="7" key="1">
    <citation type="journal article" date="2019" name="Int. J. Syst. Evol. Microbiol.">
        <title>The Global Catalogue of Microorganisms (GCM) 10K type strain sequencing project: providing services to taxonomists for standard genome sequencing and annotation.</title>
        <authorList>
            <consortium name="The Broad Institute Genomics Platform"/>
            <consortium name="The Broad Institute Genome Sequencing Center for Infectious Disease"/>
            <person name="Wu L."/>
            <person name="Ma J."/>
        </authorList>
    </citation>
    <scope>NUCLEOTIDE SEQUENCE [LARGE SCALE GENOMIC DNA]</scope>
    <source>
        <strain evidence="7">KLKA75</strain>
    </source>
</reference>
<dbReference type="InterPro" id="IPR036271">
    <property type="entry name" value="Tet_transcr_reg_TetR-rel_C_sf"/>
</dbReference>
<dbReference type="PANTHER" id="PTHR30055:SF234">
    <property type="entry name" value="HTH-TYPE TRANSCRIPTIONAL REGULATOR BETI"/>
    <property type="match status" value="1"/>
</dbReference>
<dbReference type="SUPFAM" id="SSF46689">
    <property type="entry name" value="Homeodomain-like"/>
    <property type="match status" value="1"/>
</dbReference>
<dbReference type="EMBL" id="JBHSIT010000016">
    <property type="protein sequence ID" value="MFC4913309.1"/>
    <property type="molecule type" value="Genomic_DNA"/>
</dbReference>
<proteinExistence type="predicted"/>
<gene>
    <name evidence="6" type="ORF">ACFPCY_38840</name>
</gene>
<feature type="DNA-binding region" description="H-T-H motif" evidence="4">
    <location>
        <begin position="37"/>
        <end position="56"/>
    </location>
</feature>
<comment type="caution">
    <text evidence="6">The sequence shown here is derived from an EMBL/GenBank/DDBJ whole genome shotgun (WGS) entry which is preliminary data.</text>
</comment>
<feature type="domain" description="HTH tetR-type" evidence="5">
    <location>
        <begin position="14"/>
        <end position="74"/>
    </location>
</feature>
<evidence type="ECO:0000313" key="7">
    <source>
        <dbReference type="Proteomes" id="UP001595872"/>
    </source>
</evidence>
<dbReference type="PROSITE" id="PS50977">
    <property type="entry name" value="HTH_TETR_2"/>
    <property type="match status" value="1"/>
</dbReference>
<dbReference type="InterPro" id="IPR009057">
    <property type="entry name" value="Homeodomain-like_sf"/>
</dbReference>
<sequence>MSPRTAAAVRDGGRSLREHLVAAAGRLIAERGTAGLTVRAIARAAGVADGVLYNHFADKDELLAEAWHAHVRAIEDGLPPLPRPGEGTLADGLRAQIGHGLALHRAVVPAMSGLLGRPELLARLNAPRESGVDWRDRLRDWLRAERDLGRVVPDAPVDAVASLIVGICHESVLSMLLRGGDPSAVEPPSGERLDDLVRAILPGLTGTANQTPS</sequence>
<evidence type="ECO:0000313" key="6">
    <source>
        <dbReference type="EMBL" id="MFC4913309.1"/>
    </source>
</evidence>
<protein>
    <submittedName>
        <fullName evidence="6">TetR/AcrR family transcriptional regulator</fullName>
    </submittedName>
</protein>
<organism evidence="6 7">
    <name type="scientific">Actinomadura gamaensis</name>
    <dbReference type="NCBI Taxonomy" id="1763541"/>
    <lineage>
        <taxon>Bacteria</taxon>
        <taxon>Bacillati</taxon>
        <taxon>Actinomycetota</taxon>
        <taxon>Actinomycetes</taxon>
        <taxon>Streptosporangiales</taxon>
        <taxon>Thermomonosporaceae</taxon>
        <taxon>Actinomadura</taxon>
    </lineage>
</organism>
<dbReference type="InterPro" id="IPR050109">
    <property type="entry name" value="HTH-type_TetR-like_transc_reg"/>
</dbReference>
<dbReference type="Gene3D" id="1.10.10.60">
    <property type="entry name" value="Homeodomain-like"/>
    <property type="match status" value="1"/>
</dbReference>
<evidence type="ECO:0000256" key="3">
    <source>
        <dbReference type="ARBA" id="ARBA00023163"/>
    </source>
</evidence>
<dbReference type="SUPFAM" id="SSF48498">
    <property type="entry name" value="Tetracyclin repressor-like, C-terminal domain"/>
    <property type="match status" value="1"/>
</dbReference>
<name>A0ABV9UBQ7_9ACTN</name>
<evidence type="ECO:0000256" key="2">
    <source>
        <dbReference type="ARBA" id="ARBA00023125"/>
    </source>
</evidence>
<dbReference type="Pfam" id="PF00440">
    <property type="entry name" value="TetR_N"/>
    <property type="match status" value="1"/>
</dbReference>
<dbReference type="RefSeq" id="WP_378264107.1">
    <property type="nucleotide sequence ID" value="NZ_JBHSIT010000016.1"/>
</dbReference>
<evidence type="ECO:0000259" key="5">
    <source>
        <dbReference type="PROSITE" id="PS50977"/>
    </source>
</evidence>
<dbReference type="PANTHER" id="PTHR30055">
    <property type="entry name" value="HTH-TYPE TRANSCRIPTIONAL REGULATOR RUTR"/>
    <property type="match status" value="1"/>
</dbReference>
<keyword evidence="2 4" id="KW-0238">DNA-binding</keyword>
<keyword evidence="7" id="KW-1185">Reference proteome</keyword>
<dbReference type="InterPro" id="IPR001647">
    <property type="entry name" value="HTH_TetR"/>
</dbReference>
<dbReference type="Gene3D" id="1.10.357.10">
    <property type="entry name" value="Tetracycline Repressor, domain 2"/>
    <property type="match status" value="1"/>
</dbReference>
<evidence type="ECO:0000256" key="4">
    <source>
        <dbReference type="PROSITE-ProRule" id="PRU00335"/>
    </source>
</evidence>
<dbReference type="PRINTS" id="PR00455">
    <property type="entry name" value="HTHTETR"/>
</dbReference>
<keyword evidence="3" id="KW-0804">Transcription</keyword>
<keyword evidence="1" id="KW-0805">Transcription regulation</keyword>